<sequence length="134" mass="14933">MLKVYTDAAVNGNPGSAGIGIVISGNGIYEQLAIPLSGKWDNHSAEWEAMRIAIKWVETNHTLNSLTLLYTDSQVVARSISKKYVKNIKFKPFLTDCLSSLNHFPFYEIHWIPEKQNKGADNLAKQGLQKAINS</sequence>
<name>A0A1I3UP19_9LACT</name>
<dbReference type="GO" id="GO:0003676">
    <property type="term" value="F:nucleic acid binding"/>
    <property type="evidence" value="ECO:0007669"/>
    <property type="project" value="InterPro"/>
</dbReference>
<dbReference type="CDD" id="cd09279">
    <property type="entry name" value="RNase_HI_like"/>
    <property type="match status" value="1"/>
</dbReference>
<dbReference type="PROSITE" id="PS50879">
    <property type="entry name" value="RNASE_H_1"/>
    <property type="match status" value="1"/>
</dbReference>
<dbReference type="Pfam" id="PF13456">
    <property type="entry name" value="RVT_3"/>
    <property type="match status" value="1"/>
</dbReference>
<dbReference type="SUPFAM" id="SSF53098">
    <property type="entry name" value="Ribonuclease H-like"/>
    <property type="match status" value="1"/>
</dbReference>
<dbReference type="InterPro" id="IPR052929">
    <property type="entry name" value="RNase_H-like_EbsB-rel"/>
</dbReference>
<dbReference type="EMBL" id="FOSJ01000001">
    <property type="protein sequence ID" value="SFJ84473.1"/>
    <property type="molecule type" value="Genomic_DNA"/>
</dbReference>
<feature type="domain" description="RNase H type-1" evidence="1">
    <location>
        <begin position="1"/>
        <end position="129"/>
    </location>
</feature>
<dbReference type="Proteomes" id="UP000199589">
    <property type="component" value="Unassembled WGS sequence"/>
</dbReference>
<dbReference type="AlphaFoldDB" id="A0A1I3UP19"/>
<dbReference type="GO" id="GO:0004523">
    <property type="term" value="F:RNA-DNA hybrid ribonuclease activity"/>
    <property type="evidence" value="ECO:0007669"/>
    <property type="project" value="InterPro"/>
</dbReference>
<evidence type="ECO:0000259" key="1">
    <source>
        <dbReference type="PROSITE" id="PS50879"/>
    </source>
</evidence>
<proteinExistence type="predicted"/>
<reference evidence="3" key="1">
    <citation type="submission" date="2016-10" db="EMBL/GenBank/DDBJ databases">
        <authorList>
            <person name="Varghese N."/>
            <person name="Submissions S."/>
        </authorList>
    </citation>
    <scope>NUCLEOTIDE SEQUENCE [LARGE SCALE GENOMIC DNA]</scope>
    <source>
        <strain evidence="3">DSM 16108</strain>
    </source>
</reference>
<organism evidence="2 3">
    <name type="scientific">Marinilactibacillus piezotolerans</name>
    <dbReference type="NCBI Taxonomy" id="258723"/>
    <lineage>
        <taxon>Bacteria</taxon>
        <taxon>Bacillati</taxon>
        <taxon>Bacillota</taxon>
        <taxon>Bacilli</taxon>
        <taxon>Lactobacillales</taxon>
        <taxon>Carnobacteriaceae</taxon>
        <taxon>Marinilactibacillus</taxon>
    </lineage>
</organism>
<dbReference type="PANTHER" id="PTHR47074">
    <property type="entry name" value="BNAC02G40300D PROTEIN"/>
    <property type="match status" value="1"/>
</dbReference>
<gene>
    <name evidence="2" type="ORF">SAMN04488569_100164</name>
</gene>
<evidence type="ECO:0000313" key="2">
    <source>
        <dbReference type="EMBL" id="SFJ84473.1"/>
    </source>
</evidence>
<accession>A0A1I3UP19</accession>
<dbReference type="PANTHER" id="PTHR47074:SF72">
    <property type="entry name" value="RNASE H TYPE-1 DOMAIN-CONTAINING PROTEIN"/>
    <property type="match status" value="1"/>
</dbReference>
<dbReference type="InterPro" id="IPR002156">
    <property type="entry name" value="RNaseH_domain"/>
</dbReference>
<keyword evidence="3" id="KW-1185">Reference proteome</keyword>
<evidence type="ECO:0000313" key="3">
    <source>
        <dbReference type="Proteomes" id="UP000199589"/>
    </source>
</evidence>
<dbReference type="OrthoDB" id="7845843at2"/>
<dbReference type="InterPro" id="IPR036397">
    <property type="entry name" value="RNaseH_sf"/>
</dbReference>
<dbReference type="InterPro" id="IPR012337">
    <property type="entry name" value="RNaseH-like_sf"/>
</dbReference>
<protein>
    <submittedName>
        <fullName evidence="2">Ribonuclease HI</fullName>
    </submittedName>
</protein>
<dbReference type="Gene3D" id="3.30.420.10">
    <property type="entry name" value="Ribonuclease H-like superfamily/Ribonuclease H"/>
    <property type="match status" value="1"/>
</dbReference>
<dbReference type="RefSeq" id="WP_091895214.1">
    <property type="nucleotide sequence ID" value="NZ_FOSJ01000001.1"/>
</dbReference>